<keyword evidence="4 7" id="KW-0133">Cell shape</keyword>
<keyword evidence="9" id="KW-0732">Signal</keyword>
<evidence type="ECO:0000256" key="4">
    <source>
        <dbReference type="ARBA" id="ARBA00022960"/>
    </source>
</evidence>
<dbReference type="PANTHER" id="PTHR36699:SF1">
    <property type="entry name" value="L,D-TRANSPEPTIDASE YAFK-RELATED"/>
    <property type="match status" value="1"/>
</dbReference>
<name>A0A8J2YMJ0_9RHOB</name>
<comment type="pathway">
    <text evidence="1 7">Cell wall biogenesis; peptidoglycan biosynthesis.</text>
</comment>
<dbReference type="GO" id="GO:0004180">
    <property type="term" value="F:carboxypeptidase activity"/>
    <property type="evidence" value="ECO:0007669"/>
    <property type="project" value="UniProtKB-ARBA"/>
</dbReference>
<evidence type="ECO:0000313" key="11">
    <source>
        <dbReference type="EMBL" id="GGE52732.1"/>
    </source>
</evidence>
<comment type="caution">
    <text evidence="11">The sequence shown here is derived from an EMBL/GenBank/DDBJ whole genome shotgun (WGS) entry which is preliminary data.</text>
</comment>
<evidence type="ECO:0000256" key="3">
    <source>
        <dbReference type="ARBA" id="ARBA00022679"/>
    </source>
</evidence>
<dbReference type="PROSITE" id="PS52029">
    <property type="entry name" value="LD_TPASE"/>
    <property type="match status" value="1"/>
</dbReference>
<feature type="region of interest" description="Disordered" evidence="8">
    <location>
        <begin position="417"/>
        <end position="451"/>
    </location>
</feature>
<keyword evidence="3" id="KW-0808">Transferase</keyword>
<keyword evidence="12" id="KW-1185">Reference proteome</keyword>
<feature type="active site" description="Proton donor/acceptor" evidence="7">
    <location>
        <position position="147"/>
    </location>
</feature>
<organism evidence="11 12">
    <name type="scientific">Agaricicola taiwanensis</name>
    <dbReference type="NCBI Taxonomy" id="591372"/>
    <lineage>
        <taxon>Bacteria</taxon>
        <taxon>Pseudomonadati</taxon>
        <taxon>Pseudomonadota</taxon>
        <taxon>Alphaproteobacteria</taxon>
        <taxon>Rhodobacterales</taxon>
        <taxon>Paracoccaceae</taxon>
        <taxon>Agaricicola</taxon>
    </lineage>
</organism>
<evidence type="ECO:0000256" key="6">
    <source>
        <dbReference type="ARBA" id="ARBA00023316"/>
    </source>
</evidence>
<dbReference type="Proteomes" id="UP000602745">
    <property type="component" value="Unassembled WGS sequence"/>
</dbReference>
<gene>
    <name evidence="11" type="ORF">GCM10007276_32190</name>
</gene>
<comment type="similarity">
    <text evidence="2">Belongs to the YkuD family.</text>
</comment>
<feature type="domain" description="L,D-TPase catalytic" evidence="10">
    <location>
        <begin position="55"/>
        <end position="186"/>
    </location>
</feature>
<evidence type="ECO:0000256" key="1">
    <source>
        <dbReference type="ARBA" id="ARBA00004752"/>
    </source>
</evidence>
<dbReference type="RefSeq" id="WP_188410848.1">
    <property type="nucleotide sequence ID" value="NZ_BMCP01000005.1"/>
</dbReference>
<reference evidence="11" key="1">
    <citation type="journal article" date="2014" name="Int. J. Syst. Evol. Microbiol.">
        <title>Complete genome sequence of Corynebacterium casei LMG S-19264T (=DSM 44701T), isolated from a smear-ripened cheese.</title>
        <authorList>
            <consortium name="US DOE Joint Genome Institute (JGI-PGF)"/>
            <person name="Walter F."/>
            <person name="Albersmeier A."/>
            <person name="Kalinowski J."/>
            <person name="Ruckert C."/>
        </authorList>
    </citation>
    <scope>NUCLEOTIDE SEQUENCE</scope>
    <source>
        <strain evidence="11">CCM 7684</strain>
    </source>
</reference>
<protein>
    <recommendedName>
        <fullName evidence="10">L,D-TPase catalytic domain-containing protein</fullName>
    </recommendedName>
</protein>
<dbReference type="GO" id="GO:0016740">
    <property type="term" value="F:transferase activity"/>
    <property type="evidence" value="ECO:0007669"/>
    <property type="project" value="UniProtKB-KW"/>
</dbReference>
<proteinExistence type="inferred from homology"/>
<keyword evidence="6 7" id="KW-0961">Cell wall biogenesis/degradation</keyword>
<sequence>MIKRASSRLVLVLAAGLALAGCEQQELASTRHLQPIPSQTMALMEEKGMRKQDPILVRIYKEESKLEVWKKASNGRYAMLKDYDICRWSGTLGPKQREGDKQAPEGFYAVAPGQMNPKSSYYLSFNIGYPNAFDKSYGRSGNHLMVHGDCLSAGCYAMTDEQMAEVYALAREAFSGGQRSFQVQAMPFRMTAENMARRRNDPNFAFWKNLKEGSDHFEVTKLEPKVDVCSRRYVFNADAGGSRFDASSTCPNYSVPVQIASAVGAKQKQDERRFAELVGGGYTLASAYVPQNGRVRRSLDQPIVQVAAAERAPATSTSAASPVRIAGAVPVPAPRPVALAANARSTEEARSSRFAWLRGSRDEARAEAPAPQVVMTEQPAAAVAAPAPITPVPQVVEASASGNRPFYKRIPGLGWLGGDRSETGAPAQVSPAITGAVPAPSPRPRTAYAGN</sequence>
<evidence type="ECO:0000256" key="7">
    <source>
        <dbReference type="PROSITE-ProRule" id="PRU01373"/>
    </source>
</evidence>
<evidence type="ECO:0000256" key="8">
    <source>
        <dbReference type="SAM" id="MobiDB-lite"/>
    </source>
</evidence>
<evidence type="ECO:0000313" key="12">
    <source>
        <dbReference type="Proteomes" id="UP000602745"/>
    </source>
</evidence>
<dbReference type="InterPro" id="IPR038063">
    <property type="entry name" value="Transpep_catalytic_dom"/>
</dbReference>
<dbReference type="SUPFAM" id="SSF141523">
    <property type="entry name" value="L,D-transpeptidase catalytic domain-like"/>
    <property type="match status" value="1"/>
</dbReference>
<reference evidence="11" key="2">
    <citation type="submission" date="2020-09" db="EMBL/GenBank/DDBJ databases">
        <authorList>
            <person name="Sun Q."/>
            <person name="Sedlacek I."/>
        </authorList>
    </citation>
    <scope>NUCLEOTIDE SEQUENCE</scope>
    <source>
        <strain evidence="11">CCM 7684</strain>
    </source>
</reference>
<dbReference type="EMBL" id="BMCP01000005">
    <property type="protein sequence ID" value="GGE52732.1"/>
    <property type="molecule type" value="Genomic_DNA"/>
</dbReference>
<evidence type="ECO:0000256" key="2">
    <source>
        <dbReference type="ARBA" id="ARBA00005992"/>
    </source>
</evidence>
<accession>A0A8J2YMJ0</accession>
<dbReference type="InterPro" id="IPR005490">
    <property type="entry name" value="LD_TPept_cat_dom"/>
</dbReference>
<dbReference type="GO" id="GO:0009252">
    <property type="term" value="P:peptidoglycan biosynthetic process"/>
    <property type="evidence" value="ECO:0007669"/>
    <property type="project" value="UniProtKB-UniPathway"/>
</dbReference>
<dbReference type="UniPathway" id="UPA00219"/>
<keyword evidence="5 7" id="KW-0573">Peptidoglycan synthesis</keyword>
<feature type="chain" id="PRO_5035173938" description="L,D-TPase catalytic domain-containing protein" evidence="9">
    <location>
        <begin position="21"/>
        <end position="451"/>
    </location>
</feature>
<dbReference type="PROSITE" id="PS51257">
    <property type="entry name" value="PROKAR_LIPOPROTEIN"/>
    <property type="match status" value="1"/>
</dbReference>
<dbReference type="PANTHER" id="PTHR36699">
    <property type="entry name" value="LD-TRANSPEPTIDASE"/>
    <property type="match status" value="1"/>
</dbReference>
<dbReference type="GO" id="GO:0071555">
    <property type="term" value="P:cell wall organization"/>
    <property type="evidence" value="ECO:0007669"/>
    <property type="project" value="UniProtKB-UniRule"/>
</dbReference>
<dbReference type="Pfam" id="PF03734">
    <property type="entry name" value="YkuD"/>
    <property type="match status" value="1"/>
</dbReference>
<evidence type="ECO:0000256" key="5">
    <source>
        <dbReference type="ARBA" id="ARBA00022984"/>
    </source>
</evidence>
<evidence type="ECO:0000259" key="10">
    <source>
        <dbReference type="PROSITE" id="PS52029"/>
    </source>
</evidence>
<feature type="active site" description="Nucleophile" evidence="7">
    <location>
        <position position="155"/>
    </location>
</feature>
<feature type="signal peptide" evidence="9">
    <location>
        <begin position="1"/>
        <end position="20"/>
    </location>
</feature>
<dbReference type="GO" id="GO:0008360">
    <property type="term" value="P:regulation of cell shape"/>
    <property type="evidence" value="ECO:0007669"/>
    <property type="project" value="UniProtKB-UniRule"/>
</dbReference>
<evidence type="ECO:0000256" key="9">
    <source>
        <dbReference type="SAM" id="SignalP"/>
    </source>
</evidence>
<dbReference type="AlphaFoldDB" id="A0A8J2YMJ0"/>